<evidence type="ECO:0000313" key="3">
    <source>
        <dbReference type="EMBL" id="KAL0947832.1"/>
    </source>
</evidence>
<dbReference type="Proteomes" id="UP001556367">
    <property type="component" value="Unassembled WGS sequence"/>
</dbReference>
<sequence>MGPVDQPGTPFRAGQSSNGYFPHVHADEVSSSSPPSSPSDRGQPTSRRQTPTGQTYAQFLGRGKGKSRAYHASSSIPYAEPDHPRRPREAKSQSRAQSQSASASSRRLDSLLLLATERIASESTRASGAEAQLRATMALLRTARAERDQALASVAALRTQLTLYQDQLARAQSEITRAQEIVEGVERSKVEALEDAARARSRVRRLEEERVVKEAVEEGRRRGFRDGLQRGRMMARAAGWNDEYDSDYGEDDDDHVESRRPEPPPTSRTTEPAIQRSDTRGPPQQVDVAPHAEPLPIPTLTTPAPLNVPSTQPQSWVHPPSEASVSSRQHGPTHGASRTRSRSGSQPQPDTSEPSRATSRPRAQSYLTSTPVPAPSRSPESIRPIPPVPLIPPVRPIPSSANPPDQEPVHLTDQLRARARETMASPTPSRRSLGGSMAYPPDGWIPTLDSESAFISLPPPHEFSQTPHTIDGRLDLISSPPDEVQALRATEDDRVRNRDKGKEIDRERRRAGRRVGGTSGRYPPPHAGTMSTASLSQYDILSPPNTGSRVGESSRRGDEGVDRHFADMQDEYLRRQQELAMRSPKTPTPAPGIPMDPRANDRMVNEWQAQSQEVMQPPPQQVQSSSSRRKPVPHESDIDTLDHNVRPSSAGQHSSNRPSQNTSLGRMPRGPRRPREIILPEPLSFSAIAEPHAGPSNSQYHYGHPSTMNHVGPYHQSQGVPFPTMPPAGEHRPKSPLNWLRQRFTNRSRSSPTVPQISVEPPSQSPSGHSQDDGLDPIHLTPENAPADLMPSYLDNVSQIRAMQEPTITHSPMGRTIVLPGGQLPPGFVPTSSAPSSRTGTPSIVTEQGYAHGGVGVGSRTGTPKVHYEEAPIPYGLRYPEPPVPRPSTSMGTRGGTPLDGALAGEHGAGKRGISVGASMSPAPLNRPISLFSDMSS</sequence>
<evidence type="ECO:0000256" key="1">
    <source>
        <dbReference type="SAM" id="Coils"/>
    </source>
</evidence>
<feature type="region of interest" description="Disordered" evidence="2">
    <location>
        <begin position="242"/>
        <end position="438"/>
    </location>
</feature>
<feature type="compositionally biased region" description="Basic and acidic residues" evidence="2">
    <location>
        <begin position="552"/>
        <end position="564"/>
    </location>
</feature>
<reference evidence="4" key="1">
    <citation type="submission" date="2024-06" db="EMBL/GenBank/DDBJ databases">
        <title>Multi-omics analyses provide insights into the biosynthesis of the anticancer antibiotic pleurotin in Hohenbuehelia grisea.</title>
        <authorList>
            <person name="Weaver J.A."/>
            <person name="Alberti F."/>
        </authorList>
    </citation>
    <scope>NUCLEOTIDE SEQUENCE [LARGE SCALE GENOMIC DNA]</scope>
    <source>
        <strain evidence="4">T-177</strain>
    </source>
</reference>
<feature type="compositionally biased region" description="Low complexity" evidence="2">
    <location>
        <begin position="610"/>
        <end position="626"/>
    </location>
</feature>
<feature type="compositionally biased region" description="Polar residues" evidence="2">
    <location>
        <begin position="747"/>
        <end position="769"/>
    </location>
</feature>
<feature type="region of interest" description="Disordered" evidence="2">
    <location>
        <begin position="688"/>
        <end position="735"/>
    </location>
</feature>
<feature type="compositionally biased region" description="Polar residues" evidence="2">
    <location>
        <begin position="646"/>
        <end position="663"/>
    </location>
</feature>
<dbReference type="EMBL" id="JASNQZ010000015">
    <property type="protein sequence ID" value="KAL0947832.1"/>
    <property type="molecule type" value="Genomic_DNA"/>
</dbReference>
<gene>
    <name evidence="3" type="ORF">HGRIS_013896</name>
</gene>
<feature type="region of interest" description="Disordered" evidence="2">
    <location>
        <begin position="486"/>
        <end position="564"/>
    </location>
</feature>
<feature type="compositionally biased region" description="Basic and acidic residues" evidence="2">
    <location>
        <begin position="80"/>
        <end position="92"/>
    </location>
</feature>
<feature type="compositionally biased region" description="Basic and acidic residues" evidence="2">
    <location>
        <begin position="632"/>
        <end position="645"/>
    </location>
</feature>
<feature type="region of interest" description="Disordered" evidence="2">
    <location>
        <begin position="1"/>
        <end position="106"/>
    </location>
</feature>
<proteinExistence type="predicted"/>
<feature type="compositionally biased region" description="Polar residues" evidence="2">
    <location>
        <begin position="323"/>
        <end position="371"/>
    </location>
</feature>
<feature type="compositionally biased region" description="Low complexity" evidence="2">
    <location>
        <begin position="93"/>
        <end position="106"/>
    </location>
</feature>
<evidence type="ECO:0000313" key="4">
    <source>
        <dbReference type="Proteomes" id="UP001556367"/>
    </source>
</evidence>
<keyword evidence="1" id="KW-0175">Coiled coil</keyword>
<accession>A0ABR3IWX6</accession>
<feature type="compositionally biased region" description="Basic and acidic residues" evidence="2">
    <location>
        <begin position="489"/>
        <end position="508"/>
    </location>
</feature>
<feature type="compositionally biased region" description="Basic and acidic residues" evidence="2">
    <location>
        <begin position="407"/>
        <end position="421"/>
    </location>
</feature>
<feature type="region of interest" description="Disordered" evidence="2">
    <location>
        <begin position="877"/>
        <end position="937"/>
    </location>
</feature>
<feature type="compositionally biased region" description="Pro residues" evidence="2">
    <location>
        <begin position="384"/>
        <end position="396"/>
    </location>
</feature>
<feature type="compositionally biased region" description="Polar residues" evidence="2">
    <location>
        <begin position="529"/>
        <end position="548"/>
    </location>
</feature>
<feature type="region of interest" description="Disordered" evidence="2">
    <location>
        <begin position="747"/>
        <end position="785"/>
    </location>
</feature>
<name>A0ABR3IWX6_9AGAR</name>
<protein>
    <submittedName>
        <fullName evidence="3">Uncharacterized protein</fullName>
    </submittedName>
</protein>
<comment type="caution">
    <text evidence="3">The sequence shown here is derived from an EMBL/GenBank/DDBJ whole genome shotgun (WGS) entry which is preliminary data.</text>
</comment>
<feature type="region of interest" description="Disordered" evidence="2">
    <location>
        <begin position="579"/>
        <end position="675"/>
    </location>
</feature>
<keyword evidence="4" id="KW-1185">Reference proteome</keyword>
<feature type="compositionally biased region" description="Polar residues" evidence="2">
    <location>
        <begin position="40"/>
        <end position="57"/>
    </location>
</feature>
<evidence type="ECO:0000256" key="2">
    <source>
        <dbReference type="SAM" id="MobiDB-lite"/>
    </source>
</evidence>
<feature type="compositionally biased region" description="Acidic residues" evidence="2">
    <location>
        <begin position="242"/>
        <end position="255"/>
    </location>
</feature>
<feature type="coiled-coil region" evidence="1">
    <location>
        <begin position="140"/>
        <end position="216"/>
    </location>
</feature>
<organism evidence="3 4">
    <name type="scientific">Hohenbuehelia grisea</name>
    <dbReference type="NCBI Taxonomy" id="104357"/>
    <lineage>
        <taxon>Eukaryota</taxon>
        <taxon>Fungi</taxon>
        <taxon>Dikarya</taxon>
        <taxon>Basidiomycota</taxon>
        <taxon>Agaricomycotina</taxon>
        <taxon>Agaricomycetes</taxon>
        <taxon>Agaricomycetidae</taxon>
        <taxon>Agaricales</taxon>
        <taxon>Pleurotineae</taxon>
        <taxon>Pleurotaceae</taxon>
        <taxon>Hohenbuehelia</taxon>
    </lineage>
</organism>